<sequence length="222" mass="23982">MTAADTTPPGGLEDEAYAALRHELIAGGFAPGDRLSIRGVASRLELSPMPTRAAIRRLVSERALDTTAAGTAVVPRLSRAQFTELTGLRGKLEPHALTIAAPLLTQQQFGTLERTLAQFEAAKLAGDPVGTQRADTEFLFTVFRAADSPLLLSFIETLWLRRSPLFWEARWVLLGTRSLHARHADILTALRAGDTQGAALALAADIEHTAQVLLTEHPFDDA</sequence>
<dbReference type="PANTHER" id="PTHR43537">
    <property type="entry name" value="TRANSCRIPTIONAL REGULATOR, GNTR FAMILY"/>
    <property type="match status" value="1"/>
</dbReference>
<dbReference type="InterPro" id="IPR008920">
    <property type="entry name" value="TF_FadR/GntR_C"/>
</dbReference>
<dbReference type="InterPro" id="IPR000524">
    <property type="entry name" value="Tscrpt_reg_HTH_GntR"/>
</dbReference>
<comment type="caution">
    <text evidence="6">The sequence shown here is derived from an EMBL/GenBank/DDBJ whole genome shotgun (WGS) entry which is preliminary data.</text>
</comment>
<accession>A0ABS1SP78</accession>
<feature type="domain" description="GntR C-terminal" evidence="5">
    <location>
        <begin position="84"/>
        <end position="208"/>
    </location>
</feature>
<keyword evidence="2" id="KW-0238">DNA-binding</keyword>
<evidence type="ECO:0000259" key="5">
    <source>
        <dbReference type="SMART" id="SM00895"/>
    </source>
</evidence>
<reference evidence="6 7" key="1">
    <citation type="submission" date="2018-09" db="EMBL/GenBank/DDBJ databases">
        <title>Comparative genomics of Leucobacter spp.</title>
        <authorList>
            <person name="Reis A.C."/>
            <person name="Kolvenbach B.A."/>
            <person name="Corvini P.F.X."/>
            <person name="Nunes O.C."/>
        </authorList>
    </citation>
    <scope>NUCLEOTIDE SEQUENCE [LARGE SCALE GENOMIC DNA]</scope>
    <source>
        <strain evidence="6 7">L-1</strain>
    </source>
</reference>
<dbReference type="SMART" id="SM00345">
    <property type="entry name" value="HTH_GNTR"/>
    <property type="match status" value="1"/>
</dbReference>
<keyword evidence="7" id="KW-1185">Reference proteome</keyword>
<evidence type="ECO:0000256" key="1">
    <source>
        <dbReference type="ARBA" id="ARBA00023015"/>
    </source>
</evidence>
<evidence type="ECO:0000259" key="4">
    <source>
        <dbReference type="SMART" id="SM00345"/>
    </source>
</evidence>
<evidence type="ECO:0000313" key="7">
    <source>
        <dbReference type="Proteomes" id="UP001646141"/>
    </source>
</evidence>
<dbReference type="Proteomes" id="UP001646141">
    <property type="component" value="Unassembled WGS sequence"/>
</dbReference>
<dbReference type="SUPFAM" id="SSF48008">
    <property type="entry name" value="GntR ligand-binding domain-like"/>
    <property type="match status" value="1"/>
</dbReference>
<dbReference type="SUPFAM" id="SSF46785">
    <property type="entry name" value="Winged helix' DNA-binding domain"/>
    <property type="match status" value="1"/>
</dbReference>
<keyword evidence="3" id="KW-0804">Transcription</keyword>
<dbReference type="Gene3D" id="1.20.120.530">
    <property type="entry name" value="GntR ligand-binding domain-like"/>
    <property type="match status" value="1"/>
</dbReference>
<dbReference type="InterPro" id="IPR036390">
    <property type="entry name" value="WH_DNA-bd_sf"/>
</dbReference>
<evidence type="ECO:0000256" key="2">
    <source>
        <dbReference type="ARBA" id="ARBA00023125"/>
    </source>
</evidence>
<organism evidence="6 7">
    <name type="scientific">Leucobacter chromiireducens subsp. chromiireducens</name>
    <dbReference type="NCBI Taxonomy" id="660067"/>
    <lineage>
        <taxon>Bacteria</taxon>
        <taxon>Bacillati</taxon>
        <taxon>Actinomycetota</taxon>
        <taxon>Actinomycetes</taxon>
        <taxon>Micrococcales</taxon>
        <taxon>Microbacteriaceae</taxon>
        <taxon>Leucobacter</taxon>
    </lineage>
</organism>
<dbReference type="Pfam" id="PF00392">
    <property type="entry name" value="GntR"/>
    <property type="match status" value="1"/>
</dbReference>
<protein>
    <submittedName>
        <fullName evidence="6">GntR family transcriptional regulator</fullName>
    </submittedName>
</protein>
<dbReference type="Gene3D" id="1.10.10.10">
    <property type="entry name" value="Winged helix-like DNA-binding domain superfamily/Winged helix DNA-binding domain"/>
    <property type="match status" value="1"/>
</dbReference>
<evidence type="ECO:0000313" key="6">
    <source>
        <dbReference type="EMBL" id="MBL3689903.1"/>
    </source>
</evidence>
<dbReference type="EMBL" id="QYAD01000002">
    <property type="protein sequence ID" value="MBL3689903.1"/>
    <property type="molecule type" value="Genomic_DNA"/>
</dbReference>
<feature type="domain" description="HTH gntR-type" evidence="4">
    <location>
        <begin position="16"/>
        <end position="74"/>
    </location>
</feature>
<dbReference type="Pfam" id="PF07729">
    <property type="entry name" value="FCD"/>
    <property type="match status" value="1"/>
</dbReference>
<dbReference type="InterPro" id="IPR036388">
    <property type="entry name" value="WH-like_DNA-bd_sf"/>
</dbReference>
<evidence type="ECO:0000256" key="3">
    <source>
        <dbReference type="ARBA" id="ARBA00023163"/>
    </source>
</evidence>
<dbReference type="SMART" id="SM00895">
    <property type="entry name" value="FCD"/>
    <property type="match status" value="1"/>
</dbReference>
<name>A0ABS1SP78_9MICO</name>
<dbReference type="InterPro" id="IPR011711">
    <property type="entry name" value="GntR_C"/>
</dbReference>
<keyword evidence="1" id="KW-0805">Transcription regulation</keyword>
<dbReference type="RefSeq" id="WP_202381996.1">
    <property type="nucleotide sequence ID" value="NZ_BAAAMA010000002.1"/>
</dbReference>
<dbReference type="PANTHER" id="PTHR43537:SF39">
    <property type="entry name" value="HTH-TYPE TRANSCRIPTIONAL REGULATOR MCBR"/>
    <property type="match status" value="1"/>
</dbReference>
<gene>
    <name evidence="6" type="ORF">D3226_07995</name>
</gene>
<proteinExistence type="predicted"/>